<dbReference type="EMBL" id="KZ084178">
    <property type="protein sequence ID" value="OSC96508.1"/>
    <property type="molecule type" value="Genomic_DNA"/>
</dbReference>
<proteinExistence type="predicted"/>
<feature type="transmembrane region" description="Helical" evidence="2">
    <location>
        <begin position="204"/>
        <end position="224"/>
    </location>
</feature>
<feature type="region of interest" description="Disordered" evidence="1">
    <location>
        <begin position="146"/>
        <end position="188"/>
    </location>
</feature>
<feature type="transmembrane region" description="Helical" evidence="2">
    <location>
        <begin position="24"/>
        <end position="46"/>
    </location>
</feature>
<protein>
    <submittedName>
        <fullName evidence="3">Uncharacterized protein</fullName>
    </submittedName>
</protein>
<feature type="transmembrane region" description="Helical" evidence="2">
    <location>
        <begin position="319"/>
        <end position="339"/>
    </location>
</feature>
<gene>
    <name evidence="3" type="ORF">PYCCODRAFT_1472566</name>
</gene>
<evidence type="ECO:0000256" key="2">
    <source>
        <dbReference type="SAM" id="Phobius"/>
    </source>
</evidence>
<organism evidence="3 4">
    <name type="scientific">Trametes coccinea (strain BRFM310)</name>
    <name type="common">Pycnoporus coccineus</name>
    <dbReference type="NCBI Taxonomy" id="1353009"/>
    <lineage>
        <taxon>Eukaryota</taxon>
        <taxon>Fungi</taxon>
        <taxon>Dikarya</taxon>
        <taxon>Basidiomycota</taxon>
        <taxon>Agaricomycotina</taxon>
        <taxon>Agaricomycetes</taxon>
        <taxon>Polyporales</taxon>
        <taxon>Polyporaceae</taxon>
        <taxon>Trametes</taxon>
    </lineage>
</organism>
<evidence type="ECO:0000256" key="1">
    <source>
        <dbReference type="SAM" id="MobiDB-lite"/>
    </source>
</evidence>
<keyword evidence="2" id="KW-0812">Transmembrane</keyword>
<reference evidence="3 4" key="1">
    <citation type="journal article" date="2015" name="Biotechnol. Biofuels">
        <title>Enhanced degradation of softwood versus hardwood by the white-rot fungus Pycnoporus coccineus.</title>
        <authorList>
            <person name="Couturier M."/>
            <person name="Navarro D."/>
            <person name="Chevret D."/>
            <person name="Henrissat B."/>
            <person name="Piumi F."/>
            <person name="Ruiz-Duenas F.J."/>
            <person name="Martinez A.T."/>
            <person name="Grigoriev I.V."/>
            <person name="Riley R."/>
            <person name="Lipzen A."/>
            <person name="Berrin J.G."/>
            <person name="Master E.R."/>
            <person name="Rosso M.N."/>
        </authorList>
    </citation>
    <scope>NUCLEOTIDE SEQUENCE [LARGE SCALE GENOMIC DNA]</scope>
    <source>
        <strain evidence="3 4">BRFM310</strain>
    </source>
</reference>
<feature type="transmembrane region" description="Helical" evidence="2">
    <location>
        <begin position="276"/>
        <end position="295"/>
    </location>
</feature>
<dbReference type="Proteomes" id="UP000193067">
    <property type="component" value="Unassembled WGS sequence"/>
</dbReference>
<dbReference type="AlphaFoldDB" id="A0A1Y2I5V2"/>
<dbReference type="OrthoDB" id="2562239at2759"/>
<feature type="transmembrane region" description="Helical" evidence="2">
    <location>
        <begin position="244"/>
        <end position="264"/>
    </location>
</feature>
<accession>A0A1Y2I5V2</accession>
<evidence type="ECO:0000313" key="4">
    <source>
        <dbReference type="Proteomes" id="UP000193067"/>
    </source>
</evidence>
<evidence type="ECO:0000313" key="3">
    <source>
        <dbReference type="EMBL" id="OSC96508.1"/>
    </source>
</evidence>
<keyword evidence="2" id="KW-1133">Transmembrane helix</keyword>
<keyword evidence="4" id="KW-1185">Reference proteome</keyword>
<keyword evidence="2" id="KW-0472">Membrane</keyword>
<sequence>MASGSDTEFSFPALIGGVPLPIDFAPAILFSILYGLLTPVVLYRLIHKRSRTTVLVGTGGFVIERTVAYALRAHAAHNAGFRASHGLEIYLQVAINAGFITIGQDTLALLRALLVDATFGKPPPVSGADASDTTFSLGALPRADAASASHDRVRGPSTSSGGLGDLRKDQSRTSVEPLTVASERPGFERERADMPRARQHIRSVCGIAALVFLAVVVMSIIAGVDYRKAVDSGEDASQVQVLRYASSGITLFLLVCMICGALYAIAKTRRVPRRPVALIVALCVLLTIVAVYRLIVMRNWTTSLLSTAPGSQNTAGAKAAWWVFHATPELIASALLLSVNLRQWFKTGPFGDLTSEKPATVP</sequence>
<name>A0A1Y2I5V2_TRAC3</name>